<accession>A0A8S1RRF8</accession>
<dbReference type="Proteomes" id="UP000692954">
    <property type="component" value="Unassembled WGS sequence"/>
</dbReference>
<keyword evidence="1" id="KW-1133">Transmembrane helix</keyword>
<name>A0A8S1RRF8_9CILI</name>
<sequence>MILLSKFSEGDNDAIDLAVSEKKLINKSLPYVELDFEFIIIIFIIVISNSIPVFQTLAYSISNQVLNSAKFYKQSYLTASSKNLLGLFNQNVKRILNNSLQIYKTQQHIDPEPLKQVVRTVNKLSKFYQISSYILLVSSLSIQKKFKYSLSENFQAIRRRSLNFFGLFISLCPTTPTSQLNQVIDNLFLTQAFFIEDYSL</sequence>
<reference evidence="2" key="1">
    <citation type="submission" date="2021-01" db="EMBL/GenBank/DDBJ databases">
        <authorList>
            <consortium name="Genoscope - CEA"/>
            <person name="William W."/>
        </authorList>
    </citation>
    <scope>NUCLEOTIDE SEQUENCE</scope>
</reference>
<keyword evidence="1" id="KW-0812">Transmembrane</keyword>
<gene>
    <name evidence="2" type="ORF">PSON_ATCC_30995.1.T2380015</name>
</gene>
<evidence type="ECO:0000313" key="3">
    <source>
        <dbReference type="Proteomes" id="UP000692954"/>
    </source>
</evidence>
<keyword evidence="3" id="KW-1185">Reference proteome</keyword>
<organism evidence="2 3">
    <name type="scientific">Paramecium sonneborni</name>
    <dbReference type="NCBI Taxonomy" id="65129"/>
    <lineage>
        <taxon>Eukaryota</taxon>
        <taxon>Sar</taxon>
        <taxon>Alveolata</taxon>
        <taxon>Ciliophora</taxon>
        <taxon>Intramacronucleata</taxon>
        <taxon>Oligohymenophorea</taxon>
        <taxon>Peniculida</taxon>
        <taxon>Parameciidae</taxon>
        <taxon>Paramecium</taxon>
    </lineage>
</organism>
<dbReference type="AlphaFoldDB" id="A0A8S1RRF8"/>
<dbReference type="EMBL" id="CAJJDN010000238">
    <property type="protein sequence ID" value="CAD8129699.1"/>
    <property type="molecule type" value="Genomic_DNA"/>
</dbReference>
<proteinExistence type="predicted"/>
<evidence type="ECO:0000256" key="1">
    <source>
        <dbReference type="SAM" id="Phobius"/>
    </source>
</evidence>
<comment type="caution">
    <text evidence="2">The sequence shown here is derived from an EMBL/GenBank/DDBJ whole genome shotgun (WGS) entry which is preliminary data.</text>
</comment>
<keyword evidence="1" id="KW-0472">Membrane</keyword>
<evidence type="ECO:0008006" key="4">
    <source>
        <dbReference type="Google" id="ProtNLM"/>
    </source>
</evidence>
<protein>
    <recommendedName>
        <fullName evidence="4">Transmembrane protein</fullName>
    </recommendedName>
</protein>
<feature type="transmembrane region" description="Helical" evidence="1">
    <location>
        <begin position="38"/>
        <end position="61"/>
    </location>
</feature>
<evidence type="ECO:0000313" key="2">
    <source>
        <dbReference type="EMBL" id="CAD8129699.1"/>
    </source>
</evidence>